<dbReference type="Pfam" id="PF12464">
    <property type="entry name" value="Mac"/>
    <property type="match status" value="1"/>
</dbReference>
<comment type="caution">
    <text evidence="5">The sequence shown here is derived from an EMBL/GenBank/DDBJ whole genome shotgun (WGS) entry which is preliminary data.</text>
</comment>
<evidence type="ECO:0000313" key="5">
    <source>
        <dbReference type="EMBL" id="MFC7317507.1"/>
    </source>
</evidence>
<gene>
    <name evidence="5" type="ORF">ACFQPE_12010</name>
</gene>
<evidence type="ECO:0000259" key="4">
    <source>
        <dbReference type="Pfam" id="PF12464"/>
    </source>
</evidence>
<name>A0ABD6AAS8_9EURY</name>
<reference evidence="5 6" key="1">
    <citation type="journal article" date="2019" name="Int. J. Syst. Evol. Microbiol.">
        <title>The Global Catalogue of Microorganisms (GCM) 10K type strain sequencing project: providing services to taxonomists for standard genome sequencing and annotation.</title>
        <authorList>
            <consortium name="The Broad Institute Genomics Platform"/>
            <consortium name="The Broad Institute Genome Sequencing Center for Infectious Disease"/>
            <person name="Wu L."/>
            <person name="Ma J."/>
        </authorList>
    </citation>
    <scope>NUCLEOTIDE SEQUENCE [LARGE SCALE GENOMIC DNA]</scope>
    <source>
        <strain evidence="5 6">PSR21</strain>
    </source>
</reference>
<evidence type="ECO:0000256" key="2">
    <source>
        <dbReference type="ARBA" id="ARBA00022679"/>
    </source>
</evidence>
<protein>
    <submittedName>
        <fullName evidence="5">Maltose acetyltransferase domain-containing protein</fullName>
    </submittedName>
</protein>
<comment type="similarity">
    <text evidence="1">Belongs to the transferase hexapeptide repeat family.</text>
</comment>
<dbReference type="InterPro" id="IPR024688">
    <property type="entry name" value="Mac_dom"/>
</dbReference>
<feature type="domain" description="Maltose/galactoside acetyltransferase" evidence="4">
    <location>
        <begin position="1"/>
        <end position="26"/>
    </location>
</feature>
<keyword evidence="6" id="KW-1185">Reference proteome</keyword>
<dbReference type="RefSeq" id="WP_379794438.1">
    <property type="nucleotide sequence ID" value="NZ_JBHTBF010000002.1"/>
</dbReference>
<dbReference type="GO" id="GO:0016740">
    <property type="term" value="F:transferase activity"/>
    <property type="evidence" value="ECO:0007669"/>
    <property type="project" value="UniProtKB-KW"/>
</dbReference>
<dbReference type="EMBL" id="JBHTBF010000002">
    <property type="protein sequence ID" value="MFC7317507.1"/>
    <property type="molecule type" value="Genomic_DNA"/>
</dbReference>
<organism evidence="5 6">
    <name type="scientific">Halomarina halobia</name>
    <dbReference type="NCBI Taxonomy" id="3033386"/>
    <lineage>
        <taxon>Archaea</taxon>
        <taxon>Methanobacteriati</taxon>
        <taxon>Methanobacteriota</taxon>
        <taxon>Stenosarchaea group</taxon>
        <taxon>Halobacteria</taxon>
        <taxon>Halobacteriales</taxon>
        <taxon>Natronomonadaceae</taxon>
        <taxon>Halomarina</taxon>
    </lineage>
</organism>
<dbReference type="Proteomes" id="UP001596547">
    <property type="component" value="Unassembled WGS sequence"/>
</dbReference>
<sequence length="64" mass="7699">MLDGEPYDPLDPRLVAERERARGLIPPFQPDGGDRRRGRRCRFRPFPRARGDRRSRWFRCATTW</sequence>
<evidence type="ECO:0000256" key="1">
    <source>
        <dbReference type="ARBA" id="ARBA00007274"/>
    </source>
</evidence>
<proteinExistence type="inferred from homology"/>
<feature type="region of interest" description="Disordered" evidence="3">
    <location>
        <begin position="18"/>
        <end position="40"/>
    </location>
</feature>
<evidence type="ECO:0000256" key="3">
    <source>
        <dbReference type="SAM" id="MobiDB-lite"/>
    </source>
</evidence>
<keyword evidence="2" id="KW-0808">Transferase</keyword>
<evidence type="ECO:0000313" key="6">
    <source>
        <dbReference type="Proteomes" id="UP001596547"/>
    </source>
</evidence>
<accession>A0ABD6AAS8</accession>
<dbReference type="AlphaFoldDB" id="A0ABD6AAS8"/>